<reference evidence="11" key="1">
    <citation type="journal article" date="2019" name="G3 (Bethesda)">
        <title>Genome Assemblies of Two Rare Opportunistic Yeast Pathogens: Diutina rugosa (syn. Candida rugosa) and Trichomonascus ciferrii (syn. Candida ciferrii).</title>
        <authorList>
            <person name="Mixao V."/>
            <person name="Saus E."/>
            <person name="Hansen A.P."/>
            <person name="Lass-Florl C."/>
            <person name="Gabaldon T."/>
        </authorList>
    </citation>
    <scope>NUCLEOTIDE SEQUENCE</scope>
    <source>
        <strain evidence="11">CBS 4856</strain>
    </source>
</reference>
<dbReference type="NCBIfam" id="TIGR00310">
    <property type="entry name" value="ZPR1_znf"/>
    <property type="match status" value="2"/>
</dbReference>
<dbReference type="Gene3D" id="2.20.25.420">
    <property type="entry name" value="ZPR1, zinc finger domain"/>
    <property type="match status" value="2"/>
</dbReference>
<keyword evidence="3" id="KW-0479">Metal-binding</keyword>
<dbReference type="Pfam" id="PF22794">
    <property type="entry name" value="jr-ZPR1"/>
    <property type="match status" value="2"/>
</dbReference>
<dbReference type="Gene3D" id="2.60.120.1040">
    <property type="entry name" value="ZPR1, A/B domain"/>
    <property type="match status" value="2"/>
</dbReference>
<dbReference type="PANTHER" id="PTHR10876:SF0">
    <property type="entry name" value="ZINC FINGER PROTEIN ZPR1"/>
    <property type="match status" value="1"/>
</dbReference>
<dbReference type="SMART" id="SM00709">
    <property type="entry name" value="Zpr1"/>
    <property type="match status" value="2"/>
</dbReference>
<dbReference type="InterPro" id="IPR004457">
    <property type="entry name" value="Znf_ZPR1"/>
</dbReference>
<keyword evidence="7" id="KW-0539">Nucleus</keyword>
<dbReference type="InterPro" id="IPR040141">
    <property type="entry name" value="ZPR1"/>
</dbReference>
<evidence type="ECO:0000256" key="6">
    <source>
        <dbReference type="ARBA" id="ARBA00022833"/>
    </source>
</evidence>
<dbReference type="Proteomes" id="UP000761534">
    <property type="component" value="Unassembled WGS sequence"/>
</dbReference>
<evidence type="ECO:0000256" key="5">
    <source>
        <dbReference type="ARBA" id="ARBA00022771"/>
    </source>
</evidence>
<keyword evidence="6" id="KW-0862">Zinc</keyword>
<dbReference type="AlphaFoldDB" id="A0A642V6Z4"/>
<organism evidence="11 12">
    <name type="scientific">Trichomonascus ciferrii</name>
    <dbReference type="NCBI Taxonomy" id="44093"/>
    <lineage>
        <taxon>Eukaryota</taxon>
        <taxon>Fungi</taxon>
        <taxon>Dikarya</taxon>
        <taxon>Ascomycota</taxon>
        <taxon>Saccharomycotina</taxon>
        <taxon>Dipodascomycetes</taxon>
        <taxon>Dipodascales</taxon>
        <taxon>Trichomonascaceae</taxon>
        <taxon>Trichomonascus</taxon>
        <taxon>Trichomonascus ciferrii complex</taxon>
    </lineage>
</organism>
<name>A0A642V6Z4_9ASCO</name>
<dbReference type="FunFam" id="2.60.120.1040:FF:000001">
    <property type="entry name" value="Zinc finger protein ZPR1"/>
    <property type="match status" value="1"/>
</dbReference>
<dbReference type="OrthoDB" id="308464at2759"/>
<keyword evidence="12" id="KW-1185">Reference proteome</keyword>
<gene>
    <name evidence="11" type="ORF">TRICI_002358</name>
</gene>
<dbReference type="EMBL" id="SWFS01000161">
    <property type="protein sequence ID" value="KAA8915509.1"/>
    <property type="molecule type" value="Genomic_DNA"/>
</dbReference>
<dbReference type="GO" id="GO:0005634">
    <property type="term" value="C:nucleus"/>
    <property type="evidence" value="ECO:0007669"/>
    <property type="project" value="UniProtKB-SubCell"/>
</dbReference>
<evidence type="ECO:0000256" key="7">
    <source>
        <dbReference type="ARBA" id="ARBA00023242"/>
    </source>
</evidence>
<dbReference type="GO" id="GO:0008270">
    <property type="term" value="F:zinc ion binding"/>
    <property type="evidence" value="ECO:0007669"/>
    <property type="project" value="UniProtKB-KW"/>
</dbReference>
<comment type="caution">
    <text evidence="11">The sequence shown here is derived from an EMBL/GenBank/DDBJ whole genome shotgun (WGS) entry which is preliminary data.</text>
</comment>
<comment type="similarity">
    <text evidence="2">Belongs to the ZPR1 family.</text>
</comment>
<dbReference type="InterPro" id="IPR056180">
    <property type="entry name" value="ZPR1_jr_dom"/>
</dbReference>
<feature type="domain" description="Zinc finger ZPR1-type" evidence="10">
    <location>
        <begin position="291"/>
        <end position="452"/>
    </location>
</feature>
<comment type="function">
    <text evidence="8">Acts as a protein folding chaperone for elongation factor 1-alpha.</text>
</comment>
<feature type="region of interest" description="Disordered" evidence="9">
    <location>
        <begin position="1"/>
        <end position="33"/>
    </location>
</feature>
<protein>
    <recommendedName>
        <fullName evidence="10">Zinc finger ZPR1-type domain-containing protein</fullName>
    </recommendedName>
</protein>
<feature type="domain" description="Zinc finger ZPR1-type" evidence="10">
    <location>
        <begin position="59"/>
        <end position="216"/>
    </location>
</feature>
<dbReference type="InterPro" id="IPR042451">
    <property type="entry name" value="ZPR1_A/B_dom"/>
</dbReference>
<keyword evidence="4" id="KW-0677">Repeat</keyword>
<dbReference type="PANTHER" id="PTHR10876">
    <property type="entry name" value="ZINC FINGER PROTEIN ZPR1"/>
    <property type="match status" value="1"/>
</dbReference>
<comment type="subcellular location">
    <subcellularLocation>
        <location evidence="1">Nucleus</location>
    </subcellularLocation>
</comment>
<evidence type="ECO:0000256" key="4">
    <source>
        <dbReference type="ARBA" id="ARBA00022737"/>
    </source>
</evidence>
<keyword evidence="5" id="KW-0863">Zinc-finger</keyword>
<proteinExistence type="inferred from homology"/>
<sequence>MEKRPGTDNNETDFKRQKMTEEENKQESFSTVGNAVNQLGTEKSGKADTEGHPVQEIESLCMNCQDNGTTRLLMTRIPYFREVIIMSFFCPHCGFKNSEIQPAGVIQDKGSKHVLQLDDTKDLNRQVVKSETATCKFAELDIEIPPKKGQLTTVEGLLSQIHDDLSSDQPVRMHVDPEGYEKIQSFLKKVGDARDGKLLPLTFTVDDPTGNSWIEFVPGEPSHKWSHVDYFRTKQQNVALGISQEQVEEAAQSGRQIQTINTNRNASTAEKIQQEASEIENFHGEVQTFTASCPSCSSPDCQTNMKPVNIPHFKEVLIFSTVCHACGYKSNEVKTGGAIPEKGRRVTLKVDDPDDLSRDILKSESCGMHIPELNLDLTPGTLGGRFTTLEGILRQVHEELHGKVFSEQHDSMDATSKNNWNNFLARLQSAFEGNMQFTVIMEDPLAASYIQNVFAPDPDPNMTIEDYDRTNEQNEDLGLNDMNA</sequence>
<evidence type="ECO:0000256" key="3">
    <source>
        <dbReference type="ARBA" id="ARBA00022723"/>
    </source>
</evidence>
<dbReference type="FunFam" id="2.60.120.1040:FF:000003">
    <property type="entry name" value="Zinc finger protein zpr1"/>
    <property type="match status" value="1"/>
</dbReference>
<evidence type="ECO:0000256" key="9">
    <source>
        <dbReference type="SAM" id="MobiDB-lite"/>
    </source>
</evidence>
<evidence type="ECO:0000256" key="2">
    <source>
        <dbReference type="ARBA" id="ARBA00008354"/>
    </source>
</evidence>
<evidence type="ECO:0000256" key="8">
    <source>
        <dbReference type="ARBA" id="ARBA00054139"/>
    </source>
</evidence>
<evidence type="ECO:0000256" key="1">
    <source>
        <dbReference type="ARBA" id="ARBA00004123"/>
    </source>
</evidence>
<dbReference type="FunFam" id="2.20.25.420:FF:000002">
    <property type="entry name" value="Zinc finger protein ZPR1"/>
    <property type="match status" value="1"/>
</dbReference>
<evidence type="ECO:0000313" key="11">
    <source>
        <dbReference type="EMBL" id="KAA8915509.1"/>
    </source>
</evidence>
<dbReference type="VEuPathDB" id="FungiDB:TRICI_002358"/>
<accession>A0A642V6Z4</accession>
<feature type="compositionally biased region" description="Basic and acidic residues" evidence="9">
    <location>
        <begin position="1"/>
        <end position="26"/>
    </location>
</feature>
<dbReference type="FunFam" id="2.20.25.420:FF:000001">
    <property type="entry name" value="Zinc finger protein ZPR1"/>
    <property type="match status" value="1"/>
</dbReference>
<dbReference type="Pfam" id="PF03367">
    <property type="entry name" value="Zn_ribbon_ZPR1"/>
    <property type="match status" value="2"/>
</dbReference>
<evidence type="ECO:0000259" key="10">
    <source>
        <dbReference type="SMART" id="SM00709"/>
    </source>
</evidence>
<dbReference type="InterPro" id="IPR042452">
    <property type="entry name" value="ZPR1_Znf1/2"/>
</dbReference>
<evidence type="ECO:0000313" key="12">
    <source>
        <dbReference type="Proteomes" id="UP000761534"/>
    </source>
</evidence>